<name>A0A2T0MFM0_9FLAO</name>
<dbReference type="AlphaFoldDB" id="A0A2T0MFM0"/>
<reference evidence="1 2" key="1">
    <citation type="submission" date="2018-03" db="EMBL/GenBank/DDBJ databases">
        <title>Genomic Encyclopedia of Archaeal and Bacterial Type Strains, Phase II (KMG-II): from individual species to whole genera.</title>
        <authorList>
            <person name="Goeker M."/>
        </authorList>
    </citation>
    <scope>NUCLEOTIDE SEQUENCE [LARGE SCALE GENOMIC DNA]</scope>
    <source>
        <strain evidence="1 2">DSM 25027</strain>
    </source>
</reference>
<proteinExistence type="predicted"/>
<evidence type="ECO:0000313" key="2">
    <source>
        <dbReference type="Proteomes" id="UP000237640"/>
    </source>
</evidence>
<organism evidence="1 2">
    <name type="scientific">Flagellimonas meridianipacifica</name>
    <dbReference type="NCBI Taxonomy" id="1080225"/>
    <lineage>
        <taxon>Bacteria</taxon>
        <taxon>Pseudomonadati</taxon>
        <taxon>Bacteroidota</taxon>
        <taxon>Flavobacteriia</taxon>
        <taxon>Flavobacteriales</taxon>
        <taxon>Flavobacteriaceae</taxon>
        <taxon>Flagellimonas</taxon>
    </lineage>
</organism>
<keyword evidence="2" id="KW-1185">Reference proteome</keyword>
<dbReference type="Proteomes" id="UP000237640">
    <property type="component" value="Unassembled WGS sequence"/>
</dbReference>
<dbReference type="RefSeq" id="WP_106143356.1">
    <property type="nucleotide sequence ID" value="NZ_PVYX01000001.1"/>
</dbReference>
<comment type="caution">
    <text evidence="1">The sequence shown here is derived from an EMBL/GenBank/DDBJ whole genome shotgun (WGS) entry which is preliminary data.</text>
</comment>
<evidence type="ECO:0000313" key="1">
    <source>
        <dbReference type="EMBL" id="PRX56369.1"/>
    </source>
</evidence>
<sequence length="302" mass="35114">MNQIDFIHLKSKTESVDFSKLTPHPTIKNRYHLKRKALDDWQLNLFEKNLDIWTHNENVDLKTSLPYLFCGHNYVMFTQQNIFTALDILSDFLNIDLFHSSVEELEYAFITESLDFEHLTGSILTAVGYQTILQKKNLLVLRGIDDAIKFYDPCVNLKKKLSKKQYDRIEFNHGRLKTEIKYLNPKKSLKRDLVAGDLCSNLFMNYLNKDFMNRLGSILLHSAHNFPKKPSIIQLTYGNLLKLCDQHGLDPAQILTDSINGSDLSHSQKSQRRKAVKRLVQTYGKSYCQQISLDKVLTYSNY</sequence>
<dbReference type="OrthoDB" id="1259317at2"/>
<accession>A0A2T0MFM0</accession>
<gene>
    <name evidence="1" type="ORF">CLV81_0366</name>
</gene>
<protein>
    <submittedName>
        <fullName evidence="1">Uncharacterized protein</fullName>
    </submittedName>
</protein>
<dbReference type="EMBL" id="PVYX01000001">
    <property type="protein sequence ID" value="PRX56369.1"/>
    <property type="molecule type" value="Genomic_DNA"/>
</dbReference>